<sequence length="67" mass="6088">MTEPTTPETSAPAAGCCAPTADPAPAGTAATAQSAPCCGTAKDAADAGACCGPAAKQEAVASGTGCC</sequence>
<gene>
    <name evidence="1" type="ORF">ABWK59_34850</name>
</gene>
<dbReference type="AlphaFoldDB" id="A0AAU8K4S7"/>
<evidence type="ECO:0000313" key="1">
    <source>
        <dbReference type="EMBL" id="XCM83736.1"/>
    </source>
</evidence>
<dbReference type="RefSeq" id="WP_354644673.1">
    <property type="nucleotide sequence ID" value="NZ_CP159872.1"/>
</dbReference>
<dbReference type="KEGG" id="kcm:ABWK59_34850"/>
<reference evidence="1" key="1">
    <citation type="submission" date="2024-06" db="EMBL/GenBank/DDBJ databases">
        <title>The genome sequences of Kitasatospora sp. strain HUAS MG31.</title>
        <authorList>
            <person name="Mo P."/>
        </authorList>
    </citation>
    <scope>NUCLEOTIDE SEQUENCE</scope>
    <source>
        <strain evidence="1">HUAS MG31</strain>
    </source>
</reference>
<evidence type="ECO:0008006" key="2">
    <source>
        <dbReference type="Google" id="ProtNLM"/>
    </source>
</evidence>
<organism evidence="1">
    <name type="scientific">Kitasatospora camelliae</name>
    <dbReference type="NCBI Taxonomy" id="3156397"/>
    <lineage>
        <taxon>Bacteria</taxon>
        <taxon>Bacillati</taxon>
        <taxon>Actinomycetota</taxon>
        <taxon>Actinomycetes</taxon>
        <taxon>Kitasatosporales</taxon>
        <taxon>Streptomycetaceae</taxon>
        <taxon>Kitasatospora</taxon>
    </lineage>
</organism>
<proteinExistence type="predicted"/>
<accession>A0AAU8K4S7</accession>
<dbReference type="EMBL" id="CP159872">
    <property type="protein sequence ID" value="XCM83736.1"/>
    <property type="molecule type" value="Genomic_DNA"/>
</dbReference>
<protein>
    <recommendedName>
        <fullName evidence="2">ACGX-repeat peptide</fullName>
    </recommendedName>
</protein>
<name>A0AAU8K4S7_9ACTN</name>